<reference evidence="1 2" key="1">
    <citation type="submission" date="2016-12" db="EMBL/GenBank/DDBJ databases">
        <title>Study of bacterial adaptation to deep sea.</title>
        <authorList>
            <person name="Song J."/>
            <person name="Yoshizawa S."/>
            <person name="Kogure K."/>
        </authorList>
    </citation>
    <scope>NUCLEOTIDE SEQUENCE [LARGE SCALE GENOMIC DNA]</scope>
    <source>
        <strain evidence="1 2">SAORIC-165</strain>
    </source>
</reference>
<proteinExistence type="predicted"/>
<keyword evidence="2" id="KW-1185">Reference proteome</keyword>
<sequence length="80" mass="9129">MLSFFGGDEHINFCIEGEEHRIYKITHSDNFGCDVVFDPIDSELTGRNFIARGNDDPFFYFIGGNFSIKSVITRRASKES</sequence>
<organism evidence="1 2">
    <name type="scientific">Rubritalea profundi</name>
    <dbReference type="NCBI Taxonomy" id="1658618"/>
    <lineage>
        <taxon>Bacteria</taxon>
        <taxon>Pseudomonadati</taxon>
        <taxon>Verrucomicrobiota</taxon>
        <taxon>Verrucomicrobiia</taxon>
        <taxon>Verrucomicrobiales</taxon>
        <taxon>Rubritaleaceae</taxon>
        <taxon>Rubritalea</taxon>
    </lineage>
</organism>
<evidence type="ECO:0000313" key="2">
    <source>
        <dbReference type="Proteomes" id="UP000239907"/>
    </source>
</evidence>
<name>A0A2S7U2V6_9BACT</name>
<protein>
    <submittedName>
        <fullName evidence="1">Uncharacterized protein</fullName>
    </submittedName>
</protein>
<comment type="caution">
    <text evidence="1">The sequence shown here is derived from an EMBL/GenBank/DDBJ whole genome shotgun (WGS) entry which is preliminary data.</text>
</comment>
<dbReference type="Proteomes" id="UP000239907">
    <property type="component" value="Unassembled WGS sequence"/>
</dbReference>
<evidence type="ECO:0000313" key="1">
    <source>
        <dbReference type="EMBL" id="PQJ29315.1"/>
    </source>
</evidence>
<gene>
    <name evidence="1" type="ORF">BSZ32_13000</name>
</gene>
<accession>A0A2S7U2V6</accession>
<dbReference type="AlphaFoldDB" id="A0A2S7U2V6"/>
<dbReference type="EMBL" id="MQWA01000001">
    <property type="protein sequence ID" value="PQJ29315.1"/>
    <property type="molecule type" value="Genomic_DNA"/>
</dbReference>